<dbReference type="GO" id="GO:0004806">
    <property type="term" value="F:triacylglycerol lipase activity"/>
    <property type="evidence" value="ECO:0007669"/>
    <property type="project" value="InterPro"/>
</dbReference>
<dbReference type="InterPro" id="IPR029058">
    <property type="entry name" value="AB_hydrolase_fold"/>
</dbReference>
<dbReference type="GO" id="GO:0016042">
    <property type="term" value="P:lipid catabolic process"/>
    <property type="evidence" value="ECO:0007669"/>
    <property type="project" value="InterPro"/>
</dbReference>
<dbReference type="AlphaFoldDB" id="A0AAV2WQG4"/>
<reference evidence="2" key="2">
    <citation type="submission" date="2015-09" db="EMBL/GenBank/DDBJ databases">
        <title>Draft genome sequence of Mycobacterium neoaurum DSM 44074.</title>
        <authorList>
            <person name="Croce O."/>
            <person name="Robert C."/>
            <person name="Raoult D."/>
            <person name="Drancourt M."/>
        </authorList>
    </citation>
    <scope>NUCLEOTIDE SEQUENCE</scope>
    <source>
        <strain evidence="2">DSM 44074</strain>
    </source>
</reference>
<evidence type="ECO:0000256" key="1">
    <source>
        <dbReference type="SAM" id="SignalP"/>
    </source>
</evidence>
<dbReference type="PANTHER" id="PTHR34853:SF1">
    <property type="entry name" value="LIPASE 5"/>
    <property type="match status" value="1"/>
</dbReference>
<name>A0AAV2WQG4_MYCNE</name>
<sequence>MVPKKMLASSVLAVALVVAGCAGPQTPPPGPQATEIQLPGDYSADGPGALVSATRLPTVDRRLLRITSIAARISYNSTSGVDGSPQVVTGSVFVPDGTPPEGGWPTIVFGHGTTGVLSECGPSLSPTLLGSVDAIRALVTLGYVMVVPDYQGLGNTNSYHPYLDATTAGYNMVDAASAAKRLVPDMSDRWVAFGVSQGGQASWAANEVFNTYGARDTRLLGSVSVSPAADITGLADMAAAGTLSAQQRIAMVLILSSLQNAHPDLNLDDYRRGLVAEKWNLLAGCSVDATEERLEVAEKIPPEDLRPATPEALDRLRGYLQQMSGLPKAPAAAPMFVVHGDADDVVPVAWTSEAVQRACNMGDTVASFIAGGRGHGDFDPIVALDWIIKRFADAPADSTCNVEGGPSILKGV</sequence>
<dbReference type="Proteomes" id="UP000028864">
    <property type="component" value="Unassembled WGS sequence"/>
</dbReference>
<organism evidence="2 3">
    <name type="scientific">Mycolicibacterium neoaurum</name>
    <name type="common">Mycobacterium neoaurum</name>
    <dbReference type="NCBI Taxonomy" id="1795"/>
    <lineage>
        <taxon>Bacteria</taxon>
        <taxon>Bacillati</taxon>
        <taxon>Actinomycetota</taxon>
        <taxon>Actinomycetes</taxon>
        <taxon>Mycobacteriales</taxon>
        <taxon>Mycobacteriaceae</taxon>
        <taxon>Mycolicibacterium</taxon>
    </lineage>
</organism>
<reference evidence="2" key="1">
    <citation type="submission" date="2014-05" db="EMBL/GenBank/DDBJ databases">
        <authorList>
            <person name="Urmite Genomes"/>
        </authorList>
    </citation>
    <scope>NUCLEOTIDE SEQUENCE</scope>
    <source>
        <strain evidence="2">DSM 44074</strain>
    </source>
</reference>
<dbReference type="PANTHER" id="PTHR34853">
    <property type="match status" value="1"/>
</dbReference>
<dbReference type="Gene3D" id="3.40.50.1820">
    <property type="entry name" value="alpha/beta hydrolase"/>
    <property type="match status" value="2"/>
</dbReference>
<feature type="chain" id="PRO_5043674212" evidence="1">
    <location>
        <begin position="25"/>
        <end position="412"/>
    </location>
</feature>
<dbReference type="PROSITE" id="PS51257">
    <property type="entry name" value="PROKAR_LIPOPROTEIN"/>
    <property type="match status" value="1"/>
</dbReference>
<evidence type="ECO:0000313" key="3">
    <source>
        <dbReference type="Proteomes" id="UP000028864"/>
    </source>
</evidence>
<dbReference type="InterPro" id="IPR005152">
    <property type="entry name" value="Lipase_secreted"/>
</dbReference>
<feature type="signal peptide" evidence="1">
    <location>
        <begin position="1"/>
        <end position="24"/>
    </location>
</feature>
<accession>A0AAV2WQG4</accession>
<evidence type="ECO:0000313" key="2">
    <source>
        <dbReference type="EMBL" id="CDQ46183.1"/>
    </source>
</evidence>
<dbReference type="SUPFAM" id="SSF53474">
    <property type="entry name" value="alpha/beta-Hydrolases"/>
    <property type="match status" value="1"/>
</dbReference>
<dbReference type="PIRSF" id="PIRSF029171">
    <property type="entry name" value="Esterase_LipA"/>
    <property type="match status" value="1"/>
</dbReference>
<gene>
    <name evidence="2" type="ORF">BN1047_04087</name>
</gene>
<proteinExistence type="predicted"/>
<dbReference type="EMBL" id="LK021340">
    <property type="protein sequence ID" value="CDQ46183.1"/>
    <property type="molecule type" value="Genomic_DNA"/>
</dbReference>
<dbReference type="Pfam" id="PF03583">
    <property type="entry name" value="LIP"/>
    <property type="match status" value="1"/>
</dbReference>
<protein>
    <submittedName>
        <fullName evidence="2">Secretory lipase</fullName>
    </submittedName>
</protein>
<keyword evidence="1" id="KW-0732">Signal</keyword>